<dbReference type="EMBL" id="CAUYUJ010021059">
    <property type="protein sequence ID" value="CAK0902370.1"/>
    <property type="molecule type" value="Genomic_DNA"/>
</dbReference>
<feature type="compositionally biased region" description="Basic and acidic residues" evidence="1">
    <location>
        <begin position="437"/>
        <end position="448"/>
    </location>
</feature>
<proteinExistence type="predicted"/>
<gene>
    <name evidence="2" type="ORF">PCOR1329_LOCUS79006</name>
</gene>
<evidence type="ECO:0000313" key="2">
    <source>
        <dbReference type="EMBL" id="CAK0902370.1"/>
    </source>
</evidence>
<evidence type="ECO:0008006" key="4">
    <source>
        <dbReference type="Google" id="ProtNLM"/>
    </source>
</evidence>
<protein>
    <recommendedName>
        <fullName evidence="4">Selenoprotein O</fullName>
    </recommendedName>
</protein>
<keyword evidence="3" id="KW-1185">Reference proteome</keyword>
<evidence type="ECO:0000313" key="3">
    <source>
        <dbReference type="Proteomes" id="UP001189429"/>
    </source>
</evidence>
<dbReference type="SUPFAM" id="SSF51197">
    <property type="entry name" value="Clavaminate synthase-like"/>
    <property type="match status" value="1"/>
</dbReference>
<feature type="region of interest" description="Disordered" evidence="1">
    <location>
        <begin position="428"/>
        <end position="448"/>
    </location>
</feature>
<accession>A0ABN9XUD0</accession>
<dbReference type="Proteomes" id="UP001189429">
    <property type="component" value="Unassembled WGS sequence"/>
</dbReference>
<sequence length="448" mass="48386">MNAVSETNLQVVTTRTCRTAVPFSGESPDRCFPDWLEGLGFLEENLSQAGPCWVQPREGGGGTFKFSSRDPIWLLQRRVPVRAGSLVLWDTLLAHGSCPNASANFRVAQFVRGFRAGQMSPPRAAARAEATRTHLRAAGALQSLGPLAPHVFGVAAGASPPGPAGSGAACPGRRESMSYFSNEALAAAAAPALLWGLARQAGFGPEDEVALICEASVWFKDNPPTFVLGTFDRVQAYVSACREVFPGLDPEVKHRIGGLLNTGQLVWSLQNRWKKGVPGTAEGQALPLTDGERCAGTARRKNEDELDEDRETYLRVAASFGRGLDKDEDEVEHPCSVPTTRRRWTRSHPGGHPPLARADGRRGAGSPRVRAGRGCSDPIWEASGSSGWRRALRGRDAAAARLRAPVRRSLPLAQVVRFDLASAFCSARWSPPQAPPSRREQKSCRDVR</sequence>
<name>A0ABN9XUD0_9DINO</name>
<comment type="caution">
    <text evidence="2">The sequence shown here is derived from an EMBL/GenBank/DDBJ whole genome shotgun (WGS) entry which is preliminary data.</text>
</comment>
<organism evidence="2 3">
    <name type="scientific">Prorocentrum cordatum</name>
    <dbReference type="NCBI Taxonomy" id="2364126"/>
    <lineage>
        <taxon>Eukaryota</taxon>
        <taxon>Sar</taxon>
        <taxon>Alveolata</taxon>
        <taxon>Dinophyceae</taxon>
        <taxon>Prorocentrales</taxon>
        <taxon>Prorocentraceae</taxon>
        <taxon>Prorocentrum</taxon>
    </lineage>
</organism>
<evidence type="ECO:0000256" key="1">
    <source>
        <dbReference type="SAM" id="MobiDB-lite"/>
    </source>
</evidence>
<feature type="region of interest" description="Disordered" evidence="1">
    <location>
        <begin position="325"/>
        <end position="377"/>
    </location>
</feature>
<reference evidence="2" key="1">
    <citation type="submission" date="2023-10" db="EMBL/GenBank/DDBJ databases">
        <authorList>
            <person name="Chen Y."/>
            <person name="Shah S."/>
            <person name="Dougan E. K."/>
            <person name="Thang M."/>
            <person name="Chan C."/>
        </authorList>
    </citation>
    <scope>NUCLEOTIDE SEQUENCE [LARGE SCALE GENOMIC DNA]</scope>
</reference>
<feature type="region of interest" description="Disordered" evidence="1">
    <location>
        <begin position="278"/>
        <end position="308"/>
    </location>
</feature>